<evidence type="ECO:0000313" key="2">
    <source>
        <dbReference type="EMBL" id="AYV79448.1"/>
    </source>
</evidence>
<feature type="transmembrane region" description="Helical" evidence="1">
    <location>
        <begin position="31"/>
        <end position="51"/>
    </location>
</feature>
<keyword evidence="1" id="KW-1133">Transmembrane helix</keyword>
<evidence type="ECO:0000256" key="1">
    <source>
        <dbReference type="SAM" id="Phobius"/>
    </source>
</evidence>
<feature type="transmembrane region" description="Helical" evidence="1">
    <location>
        <begin position="151"/>
        <end position="168"/>
    </location>
</feature>
<keyword evidence="1" id="KW-0472">Membrane</keyword>
<feature type="transmembrane region" description="Helical" evidence="1">
    <location>
        <begin position="108"/>
        <end position="131"/>
    </location>
</feature>
<sequence>MTDHSIIIPVDTVAESNDEKLHYYNKLKSQCLIVVTIIITALIIANCVVLVETSRDMNNSYNVNTTAVYTDAVIAWHLVAVSTLCEIIDITTLSIMSRMILNNIYKNMYVSSFLISVKYFVMMMTLSFSLLSHVYDDYVPALYNIYTVNQFYNYIGFVFSGACTYALNTNHGKL</sequence>
<proteinExistence type="predicted"/>
<accession>A0A3G4ZX03</accession>
<reference evidence="2" key="1">
    <citation type="submission" date="2018-10" db="EMBL/GenBank/DDBJ databases">
        <title>Hidden diversity of soil giant viruses.</title>
        <authorList>
            <person name="Schulz F."/>
            <person name="Alteio L."/>
            <person name="Goudeau D."/>
            <person name="Ryan E.M."/>
            <person name="Malmstrom R.R."/>
            <person name="Blanchard J."/>
            <person name="Woyke T."/>
        </authorList>
    </citation>
    <scope>NUCLEOTIDE SEQUENCE</scope>
    <source>
        <strain evidence="2">FNV1</strain>
    </source>
</reference>
<protein>
    <submittedName>
        <fullName evidence="2">Uncharacterized protein</fullName>
    </submittedName>
</protein>
<gene>
    <name evidence="2" type="ORF">Faunusvirus14_15</name>
</gene>
<name>A0A3G4ZX03_9VIRU</name>
<dbReference type="EMBL" id="MK072145">
    <property type="protein sequence ID" value="AYV79448.1"/>
    <property type="molecule type" value="Genomic_DNA"/>
</dbReference>
<feature type="transmembrane region" description="Helical" evidence="1">
    <location>
        <begin position="74"/>
        <end position="96"/>
    </location>
</feature>
<keyword evidence="1" id="KW-0812">Transmembrane</keyword>
<organism evidence="2">
    <name type="scientific">Faunusvirus sp</name>
    <dbReference type="NCBI Taxonomy" id="2487766"/>
    <lineage>
        <taxon>Viruses</taxon>
        <taxon>Varidnaviria</taxon>
        <taxon>Bamfordvirae</taxon>
        <taxon>Nucleocytoviricota</taxon>
        <taxon>Megaviricetes</taxon>
        <taxon>Imitervirales</taxon>
        <taxon>Mimiviridae</taxon>
    </lineage>
</organism>